<evidence type="ECO:0000256" key="9">
    <source>
        <dbReference type="ARBA" id="ARBA00022990"/>
    </source>
</evidence>
<comment type="function">
    <text evidence="10">Plays an important role in control of proteasome function. Inhibits the hydrolysis of protein and peptide substrates by the 20S proteasome. Also inhibits the activation of the proteasome by the proteasome regulatory proteins PA700 and PA28.</text>
</comment>
<organism evidence="14 15">
    <name type="scientific">Ascodesmis nigricans</name>
    <dbReference type="NCBI Taxonomy" id="341454"/>
    <lineage>
        <taxon>Eukaryota</taxon>
        <taxon>Fungi</taxon>
        <taxon>Dikarya</taxon>
        <taxon>Ascomycota</taxon>
        <taxon>Pezizomycotina</taxon>
        <taxon>Pezizomycetes</taxon>
        <taxon>Pezizales</taxon>
        <taxon>Ascodesmidaceae</taxon>
        <taxon>Ascodesmis</taxon>
    </lineage>
</organism>
<dbReference type="EMBL" id="ML220115">
    <property type="protein sequence ID" value="TGZ82388.1"/>
    <property type="molecule type" value="Genomic_DNA"/>
</dbReference>
<feature type="domain" description="PI31 proteasome regulator N-terminal" evidence="13">
    <location>
        <begin position="26"/>
        <end position="186"/>
    </location>
</feature>
<dbReference type="InParanoid" id="A0A4S2MZY5"/>
<evidence type="ECO:0000256" key="8">
    <source>
        <dbReference type="ARBA" id="ARBA00022942"/>
    </source>
</evidence>
<proteinExistence type="inferred from homology"/>
<dbReference type="Gene3D" id="3.40.1000.30">
    <property type="match status" value="1"/>
</dbReference>
<keyword evidence="6" id="KW-0597">Phosphoprotein</keyword>
<keyword evidence="5" id="KW-0963">Cytoplasm</keyword>
<feature type="domain" description="PI31 proteasome regulator C-terminal" evidence="12">
    <location>
        <begin position="276"/>
        <end position="343"/>
    </location>
</feature>
<evidence type="ECO:0000256" key="3">
    <source>
        <dbReference type="ARBA" id="ARBA00006405"/>
    </source>
</evidence>
<dbReference type="Proteomes" id="UP000298138">
    <property type="component" value="Unassembled WGS sequence"/>
</dbReference>
<dbReference type="InterPro" id="IPR045128">
    <property type="entry name" value="PI31-like"/>
</dbReference>
<keyword evidence="15" id="KW-1185">Reference proteome</keyword>
<evidence type="ECO:0000313" key="14">
    <source>
        <dbReference type="EMBL" id="TGZ82388.1"/>
    </source>
</evidence>
<comment type="similarity">
    <text evidence="3">Belongs to the proteasome inhibitor PI31 family.</text>
</comment>
<dbReference type="PANTHER" id="PTHR13266:SF1">
    <property type="entry name" value="PROTEASOME INHIBITOR PI31 SUBUNIT"/>
    <property type="match status" value="1"/>
</dbReference>
<feature type="compositionally biased region" description="Gly residues" evidence="11">
    <location>
        <begin position="351"/>
        <end position="368"/>
    </location>
</feature>
<sequence length="368" mass="39647">MADNPFDPQDILRILESSLSRDATQQPQLKNPIEGISVFTHACLLSVGFRLVGITDDNTNTLENPIEGSKPRPLPANWNVHGGSYVFRYAHSQSAMQFIVRINRLGEKTAFMALGMGDNRTASFDITTLDYMSESFFPYSLPSSSDIASPGANKLVDGFISENRLKDLAILIKNNIVQKLMPGLMKGDLGEERVRGGDIHQREAQQRDRQHEQPRPEGYDPLRIPRPGEVPYGPGSFGPRPIPEGLRPPGFEDEYEVLQPPRGSVPFPGGRNPLSIGDDDLNPPGLGPNPPLRGRFFGEGGVGGMAPTGGGMHPGPDHPMFGGSGELPNPRAPPGARYDPTFPGDYPPAGGLRGPRGPGDGFGGGPFI</sequence>
<dbReference type="AlphaFoldDB" id="A0A4S2MZY5"/>
<gene>
    <name evidence="14" type="ORF">EX30DRAFT_317753</name>
</gene>
<keyword evidence="7" id="KW-0256">Endoplasmic reticulum</keyword>
<keyword evidence="8" id="KW-0647">Proteasome</keyword>
<dbReference type="GO" id="GO:0043161">
    <property type="term" value="P:proteasome-mediated ubiquitin-dependent protein catabolic process"/>
    <property type="evidence" value="ECO:0007669"/>
    <property type="project" value="InterPro"/>
</dbReference>
<dbReference type="GO" id="GO:0000502">
    <property type="term" value="C:proteasome complex"/>
    <property type="evidence" value="ECO:0007669"/>
    <property type="project" value="UniProtKB-KW"/>
</dbReference>
<keyword evidence="4" id="KW-0488">Methylation</keyword>
<keyword evidence="9" id="KW-0007">Acetylation</keyword>
<reference evidence="14 15" key="1">
    <citation type="submission" date="2019-04" db="EMBL/GenBank/DDBJ databases">
        <title>Comparative genomics and transcriptomics to analyze fruiting body development in filamentous ascomycetes.</title>
        <authorList>
            <consortium name="DOE Joint Genome Institute"/>
            <person name="Lutkenhaus R."/>
            <person name="Traeger S."/>
            <person name="Breuer J."/>
            <person name="Kuo A."/>
            <person name="Lipzen A."/>
            <person name="Pangilinan J."/>
            <person name="Dilworth D."/>
            <person name="Sandor L."/>
            <person name="Poggeler S."/>
            <person name="Barry K."/>
            <person name="Grigoriev I.V."/>
            <person name="Nowrousian M."/>
        </authorList>
    </citation>
    <scope>NUCLEOTIDE SEQUENCE [LARGE SCALE GENOMIC DNA]</scope>
    <source>
        <strain evidence="14 15">CBS 389.68</strain>
    </source>
</reference>
<dbReference type="Pfam" id="PF11566">
    <property type="entry name" value="PI31_Prot_N"/>
    <property type="match status" value="1"/>
</dbReference>
<evidence type="ECO:0000256" key="2">
    <source>
        <dbReference type="ARBA" id="ARBA00004496"/>
    </source>
</evidence>
<evidence type="ECO:0000256" key="6">
    <source>
        <dbReference type="ARBA" id="ARBA00022553"/>
    </source>
</evidence>
<dbReference type="GO" id="GO:0004866">
    <property type="term" value="F:endopeptidase inhibitor activity"/>
    <property type="evidence" value="ECO:0007669"/>
    <property type="project" value="InterPro"/>
</dbReference>
<evidence type="ECO:0000256" key="11">
    <source>
        <dbReference type="SAM" id="MobiDB-lite"/>
    </source>
</evidence>
<dbReference type="PANTHER" id="PTHR13266">
    <property type="entry name" value="PROTEASOME INHIBITOR"/>
    <property type="match status" value="1"/>
</dbReference>
<dbReference type="GO" id="GO:0070628">
    <property type="term" value="F:proteasome binding"/>
    <property type="evidence" value="ECO:0007669"/>
    <property type="project" value="InterPro"/>
</dbReference>
<evidence type="ECO:0000256" key="10">
    <source>
        <dbReference type="ARBA" id="ARBA00024805"/>
    </source>
</evidence>
<evidence type="ECO:0000313" key="15">
    <source>
        <dbReference type="Proteomes" id="UP000298138"/>
    </source>
</evidence>
<dbReference type="OrthoDB" id="68090at2759"/>
<accession>A0A4S2MZY5</accession>
<dbReference type="GO" id="GO:0005783">
    <property type="term" value="C:endoplasmic reticulum"/>
    <property type="evidence" value="ECO:0007669"/>
    <property type="project" value="UniProtKB-SubCell"/>
</dbReference>
<evidence type="ECO:0000256" key="1">
    <source>
        <dbReference type="ARBA" id="ARBA00004240"/>
    </source>
</evidence>
<evidence type="ECO:0000256" key="4">
    <source>
        <dbReference type="ARBA" id="ARBA00022481"/>
    </source>
</evidence>
<feature type="region of interest" description="Disordered" evidence="11">
    <location>
        <begin position="318"/>
        <end position="368"/>
    </location>
</feature>
<comment type="subcellular location">
    <subcellularLocation>
        <location evidence="2">Cytoplasm</location>
    </subcellularLocation>
    <subcellularLocation>
        <location evidence="1">Endoplasmic reticulum</location>
    </subcellularLocation>
</comment>
<evidence type="ECO:0000256" key="7">
    <source>
        <dbReference type="ARBA" id="ARBA00022824"/>
    </source>
</evidence>
<dbReference type="STRING" id="341454.A0A4S2MZY5"/>
<name>A0A4S2MZY5_9PEZI</name>
<evidence type="ECO:0000256" key="5">
    <source>
        <dbReference type="ARBA" id="ARBA00022490"/>
    </source>
</evidence>
<dbReference type="InterPro" id="IPR013886">
    <property type="entry name" value="PI31_Prot_C"/>
</dbReference>
<feature type="compositionally biased region" description="Basic and acidic residues" evidence="11">
    <location>
        <begin position="200"/>
        <end position="220"/>
    </location>
</feature>
<dbReference type="InterPro" id="IPR021625">
    <property type="entry name" value="PI31_Prot_N"/>
</dbReference>
<evidence type="ECO:0000259" key="13">
    <source>
        <dbReference type="Pfam" id="PF11566"/>
    </source>
</evidence>
<feature type="region of interest" description="Disordered" evidence="11">
    <location>
        <begin position="200"/>
        <end position="239"/>
    </location>
</feature>
<evidence type="ECO:0000259" key="12">
    <source>
        <dbReference type="Pfam" id="PF08577"/>
    </source>
</evidence>
<protein>
    <submittedName>
        <fullName evidence="14">Uncharacterized protein</fullName>
    </submittedName>
</protein>
<dbReference type="Pfam" id="PF08577">
    <property type="entry name" value="PI31_Prot_C"/>
    <property type="match status" value="1"/>
</dbReference>